<keyword evidence="4" id="KW-0106">Calcium</keyword>
<organism evidence="6 7">
    <name type="scientific">Algibacter lectus</name>
    <dbReference type="NCBI Taxonomy" id="221126"/>
    <lineage>
        <taxon>Bacteria</taxon>
        <taxon>Pseudomonadati</taxon>
        <taxon>Bacteroidota</taxon>
        <taxon>Flavobacteriia</taxon>
        <taxon>Flavobacteriales</taxon>
        <taxon>Flavobacteriaceae</taxon>
        <taxon>Algibacter</taxon>
    </lineage>
</organism>
<dbReference type="InterPro" id="IPR024607">
    <property type="entry name" value="Sulfatase_CS"/>
</dbReference>
<proteinExistence type="inferred from homology"/>
<dbReference type="AlphaFoldDB" id="A0A090VFN7"/>
<dbReference type="EC" id="3.1.6.6" evidence="6"/>
<name>A0A090VFN7_9FLAO</name>
<evidence type="ECO:0000313" key="6">
    <source>
        <dbReference type="EMBL" id="GAL63585.1"/>
    </source>
</evidence>
<comment type="caution">
    <text evidence="6">The sequence shown here is derived from an EMBL/GenBank/DDBJ whole genome shotgun (WGS) entry which is preliminary data.</text>
</comment>
<dbReference type="GO" id="GO:0047753">
    <property type="term" value="F:choline-sulfatase activity"/>
    <property type="evidence" value="ECO:0007669"/>
    <property type="project" value="UniProtKB-EC"/>
</dbReference>
<dbReference type="InterPro" id="IPR000917">
    <property type="entry name" value="Sulfatase_N"/>
</dbReference>
<dbReference type="Gene3D" id="3.40.720.10">
    <property type="entry name" value="Alkaline Phosphatase, subunit A"/>
    <property type="match status" value="1"/>
</dbReference>
<dbReference type="PANTHER" id="PTHR42693:SF53">
    <property type="entry name" value="ENDO-4-O-SULFATASE"/>
    <property type="match status" value="1"/>
</dbReference>
<dbReference type="Pfam" id="PF00884">
    <property type="entry name" value="Sulfatase"/>
    <property type="match status" value="1"/>
</dbReference>
<comment type="similarity">
    <text evidence="1">Belongs to the sulfatase family.</text>
</comment>
<dbReference type="InterPro" id="IPR050738">
    <property type="entry name" value="Sulfatase"/>
</dbReference>
<feature type="domain" description="Sulfatase N-terminal" evidence="5">
    <location>
        <begin position="25"/>
        <end position="345"/>
    </location>
</feature>
<dbReference type="OrthoDB" id="9764377at2"/>
<dbReference type="PROSITE" id="PS00523">
    <property type="entry name" value="SULFATASE_1"/>
    <property type="match status" value="1"/>
</dbReference>
<dbReference type="GO" id="GO:0004065">
    <property type="term" value="F:arylsulfatase activity"/>
    <property type="evidence" value="ECO:0007669"/>
    <property type="project" value="TreeGrafter"/>
</dbReference>
<evidence type="ECO:0000313" key="7">
    <source>
        <dbReference type="Proteomes" id="UP000029644"/>
    </source>
</evidence>
<dbReference type="EMBL" id="BBNQ01000012">
    <property type="protein sequence ID" value="GAL63585.1"/>
    <property type="molecule type" value="Genomic_DNA"/>
</dbReference>
<dbReference type="PANTHER" id="PTHR42693">
    <property type="entry name" value="ARYLSULFATASE FAMILY MEMBER"/>
    <property type="match status" value="1"/>
</dbReference>
<reference evidence="6 7" key="1">
    <citation type="journal article" date="2014" name="Genome Announc.">
        <title>Draft Genome Sequences of Marine Flavobacterium Algibacter lectus Strains SS8 and NR4.</title>
        <authorList>
            <person name="Takatani N."/>
            <person name="Nakanishi M."/>
            <person name="Meirelles P."/>
            <person name="Mino S."/>
            <person name="Suda W."/>
            <person name="Oshima K."/>
            <person name="Hattori M."/>
            <person name="Ohkuma M."/>
            <person name="Hosokawa M."/>
            <person name="Miyashita K."/>
            <person name="Thompson F.L."/>
            <person name="Niwa A."/>
            <person name="Sawabe T."/>
            <person name="Sawabe T."/>
        </authorList>
    </citation>
    <scope>NUCLEOTIDE SEQUENCE [LARGE SCALE GENOMIC DNA]</scope>
    <source>
        <strain evidence="6 7">JCM 19300</strain>
    </source>
</reference>
<evidence type="ECO:0000256" key="2">
    <source>
        <dbReference type="ARBA" id="ARBA00022723"/>
    </source>
</evidence>
<gene>
    <name evidence="6" type="ORF">JCM19300_1934</name>
</gene>
<evidence type="ECO:0000256" key="3">
    <source>
        <dbReference type="ARBA" id="ARBA00022801"/>
    </source>
</evidence>
<evidence type="ECO:0000256" key="4">
    <source>
        <dbReference type="ARBA" id="ARBA00022837"/>
    </source>
</evidence>
<protein>
    <submittedName>
        <fullName evidence="6">Choline-sulfatase</fullName>
        <ecNumber evidence="6">3.1.6.6</ecNumber>
    </submittedName>
</protein>
<evidence type="ECO:0000256" key="1">
    <source>
        <dbReference type="ARBA" id="ARBA00008779"/>
    </source>
</evidence>
<sequence>MIQVIKYVILFFIAIQWQVNAQKKPNIVLLFSDDAGYGDFGFQGSKDLRTPNLDQLAKRGIIFKQGYVTDAVCGPSRAGLLTGKYQQRFGYEEINVVGFMSENSGLKGEDMGLPLDQVTIADYLKQQGYKTALYGKWHQGDADRYHPLKRGFDEFYGFRGGDRSYYAYKDKLSENHKDKMMENGFGNFEEPNAYATDVFADKAIDFIERNTENPFFIMLSFNAVHTPLESRQDDLDKFPNINGKRKELAAMTLALDRACGNVIDRLKELDLYENTIIVFTNDNGGPSDKNASINTPLSGTKSNYLEGGIRVPFVMSWPKHIKKNSTYNYPVSTFDLLPTFYAAAGGNTDVLKDVDGVNLFPFIQGQNENRPHQALFWKKENRAAYRDGDWKLIRFPDRPAMLFDIATDTAEEYNLANKYPERLEKMYKDLFDWELTLERPLWLLKREYEKYDIDRMDKYWKPKSK</sequence>
<keyword evidence="3 6" id="KW-0378">Hydrolase</keyword>
<dbReference type="InterPro" id="IPR017850">
    <property type="entry name" value="Alkaline_phosphatase_core_sf"/>
</dbReference>
<evidence type="ECO:0000259" key="5">
    <source>
        <dbReference type="Pfam" id="PF00884"/>
    </source>
</evidence>
<dbReference type="SUPFAM" id="SSF53649">
    <property type="entry name" value="Alkaline phosphatase-like"/>
    <property type="match status" value="1"/>
</dbReference>
<accession>A0A090VFN7</accession>
<dbReference type="GO" id="GO:0046872">
    <property type="term" value="F:metal ion binding"/>
    <property type="evidence" value="ECO:0007669"/>
    <property type="project" value="UniProtKB-KW"/>
</dbReference>
<dbReference type="Proteomes" id="UP000029644">
    <property type="component" value="Unassembled WGS sequence"/>
</dbReference>
<keyword evidence="2" id="KW-0479">Metal-binding</keyword>
<dbReference type="RefSeq" id="WP_042505346.1">
    <property type="nucleotide sequence ID" value="NZ_BBNQ01000012.1"/>
</dbReference>
<dbReference type="Gene3D" id="3.30.1120.10">
    <property type="match status" value="1"/>
</dbReference>